<dbReference type="Proteomes" id="UP000288730">
    <property type="component" value="Unassembled WGS sequence"/>
</dbReference>
<reference evidence="3" key="1">
    <citation type="journal article" date="2018" name="Genome Biol.">
        <title>SKESA: strategic k-mer extension for scrupulous assemblies.</title>
        <authorList>
            <person name="Souvorov A."/>
            <person name="Agarwala R."/>
            <person name="Lipman D.J."/>
        </authorList>
    </citation>
    <scope>NUCLEOTIDE SEQUENCE [LARGE SCALE GENOMIC DNA]</scope>
    <source>
        <strain evidence="3">C0382</strain>
        <strain evidence="2">EC00763</strain>
    </source>
</reference>
<dbReference type="Proteomes" id="UP001180189">
    <property type="component" value="Chromosome"/>
</dbReference>
<evidence type="ECO:0000313" key="1">
    <source>
        <dbReference type="EMBL" id="EMJ5255490.1"/>
    </source>
</evidence>
<reference evidence="1" key="5">
    <citation type="submission" date="2024-02" db="EMBL/GenBank/DDBJ databases">
        <authorList>
            <consortium name="Clinical and Environmental Microbiology Branch: Whole genome sequencing antimicrobial resistance pathogens in the healthcare setting"/>
        </authorList>
    </citation>
    <scope>NUCLEOTIDE SEQUENCE</scope>
    <source>
        <strain evidence="1">1924188</strain>
    </source>
</reference>
<proteinExistence type="predicted"/>
<accession>A0A061YFP4</accession>
<dbReference type="AlphaFoldDB" id="A0A061YFP4"/>
<dbReference type="EMBL" id="SCJN01000153">
    <property type="protein sequence ID" value="RXD14349.1"/>
    <property type="molecule type" value="Genomic_DNA"/>
</dbReference>
<protein>
    <submittedName>
        <fullName evidence="3">Uncharacterized protein</fullName>
    </submittedName>
</protein>
<reference evidence="4 6" key="2">
    <citation type="submission" date="2019-01" db="EMBL/GenBank/DDBJ databases">
        <title>Genomic analysis of febrile catheter-associated UTI E. coli isolates.</title>
        <authorList>
            <person name="Potter R."/>
            <person name="Zou Z."/>
            <person name="Henderson J."/>
            <person name="Dantas G."/>
        </authorList>
    </citation>
    <scope>NUCLEOTIDE SEQUENCE [LARGE SCALE GENOMIC DNA]</scope>
    <source>
        <strain evidence="4 6">29_CAASB</strain>
    </source>
</reference>
<organism evidence="3">
    <name type="scientific">Escherichia coli</name>
    <dbReference type="NCBI Taxonomy" id="562"/>
    <lineage>
        <taxon>Bacteria</taxon>
        <taxon>Pseudomonadati</taxon>
        <taxon>Pseudomonadota</taxon>
        <taxon>Gammaproteobacteria</taxon>
        <taxon>Enterobacterales</taxon>
        <taxon>Enterobacteriaceae</taxon>
        <taxon>Escherichia</taxon>
    </lineage>
</organism>
<dbReference type="PROSITE" id="PS51257">
    <property type="entry name" value="PROKAR_LIPOPROTEIN"/>
    <property type="match status" value="1"/>
</dbReference>
<evidence type="ECO:0000313" key="5">
    <source>
        <dbReference type="EMBL" id="WLM93840.1"/>
    </source>
</evidence>
<dbReference type="EMBL" id="DABCJL010000011">
    <property type="protein sequence ID" value="HAH7770713.1"/>
    <property type="molecule type" value="Genomic_DNA"/>
</dbReference>
<dbReference type="EMBL" id="DABBJX010000011">
    <property type="protein sequence ID" value="HAH4524765.1"/>
    <property type="molecule type" value="Genomic_DNA"/>
</dbReference>
<evidence type="ECO:0000313" key="2">
    <source>
        <dbReference type="EMBL" id="HAH4524765.1"/>
    </source>
</evidence>
<reference evidence="5" key="4">
    <citation type="journal article" date="2023" name="Microorganisms">
        <title>Comparative Genomic Analysis of ST131 Subclade C2 of ESBL-Producing E. coli Isolates from Patients with Recurrent and Sporadic Urinary Tract Infections.</title>
        <authorList>
            <person name="Jaen-Luchoro D."/>
            <person name="Kahnamouei A."/>
            <person name="Yazdanshenas S."/>
            <person name="Lindblom A."/>
            <person name="Samuelsson E."/>
            <person name="Ahren C."/>
            <person name="Karami N."/>
        </authorList>
    </citation>
    <scope>NUCLEOTIDE SEQUENCE</scope>
    <source>
        <strain evidence="5">S7</strain>
    </source>
</reference>
<dbReference type="Proteomes" id="UP001285616">
    <property type="component" value="Unassembled WGS sequence"/>
</dbReference>
<evidence type="ECO:0000313" key="3">
    <source>
        <dbReference type="EMBL" id="HAH7770713.1"/>
    </source>
</evidence>
<dbReference type="Proteomes" id="UP000843571">
    <property type="component" value="Unassembled WGS sequence"/>
</dbReference>
<name>A0A061YFP4_ECOLX</name>
<dbReference type="RefSeq" id="WP_001296152.1">
    <property type="nucleotide sequence ID" value="NZ_AP018784.2"/>
</dbReference>
<sequence>MVVKNGLACGIMLALVGCATKPVSNEQATPVPEKQIISTALLEKRDGTGEVIIKRDSGFFGSACFSRVYVDGKEVADLGTAQKVVVYPTIGDHVFSAWPKGVCGGGMSEQAGKVTTDRTLMYRIGYGSNGEYGIHPTAF</sequence>
<dbReference type="EMBL" id="CP107128">
    <property type="protein sequence ID" value="WLM93840.1"/>
    <property type="molecule type" value="Genomic_DNA"/>
</dbReference>
<gene>
    <name evidence="4" type="ORF">EPS76_17435</name>
    <name evidence="2" type="ORF">GRC73_12185</name>
    <name evidence="3" type="ORF">HIE29_004203</name>
    <name evidence="5" type="ORF">OGM49_13880</name>
    <name evidence="1" type="ORF">R8O40_003774</name>
</gene>
<dbReference type="EMBL" id="ABONVU020000015">
    <property type="protein sequence ID" value="EMJ5255490.1"/>
    <property type="molecule type" value="Genomic_DNA"/>
</dbReference>
<reference evidence="3" key="3">
    <citation type="submission" date="2020-01" db="EMBL/GenBank/DDBJ databases">
        <authorList>
            <consortium name="NCBI Pathogen Detection Project"/>
        </authorList>
    </citation>
    <scope>NUCLEOTIDE SEQUENCE</scope>
    <source>
        <strain evidence="3">C0382</strain>
        <strain evidence="2">EC00763</strain>
    </source>
</reference>
<evidence type="ECO:0000313" key="4">
    <source>
        <dbReference type="EMBL" id="RXD14349.1"/>
    </source>
</evidence>
<evidence type="ECO:0000313" key="6">
    <source>
        <dbReference type="Proteomes" id="UP000288730"/>
    </source>
</evidence>